<reference evidence="3 4" key="1">
    <citation type="journal article" date="2019" name="Sci. Rep.">
        <title>Orb-weaving spider Araneus ventricosus genome elucidates the spidroin gene catalogue.</title>
        <authorList>
            <person name="Kono N."/>
            <person name="Nakamura H."/>
            <person name="Ohtoshi R."/>
            <person name="Moran D.A.P."/>
            <person name="Shinohara A."/>
            <person name="Yoshida Y."/>
            <person name="Fujiwara M."/>
            <person name="Mori M."/>
            <person name="Tomita M."/>
            <person name="Arakawa K."/>
        </authorList>
    </citation>
    <scope>NUCLEOTIDE SEQUENCE [LARGE SCALE GENOMIC DNA]</scope>
</reference>
<evidence type="ECO:0000313" key="3">
    <source>
        <dbReference type="EMBL" id="GBN94123.1"/>
    </source>
</evidence>
<dbReference type="Pfam" id="PF00651">
    <property type="entry name" value="BTB"/>
    <property type="match status" value="1"/>
</dbReference>
<dbReference type="PROSITE" id="PS50144">
    <property type="entry name" value="MATH"/>
    <property type="match status" value="1"/>
</dbReference>
<dbReference type="SUPFAM" id="SSF54695">
    <property type="entry name" value="POZ domain"/>
    <property type="match status" value="1"/>
</dbReference>
<protein>
    <recommendedName>
        <fullName evidence="5">TD and POZ domain-containing protein 4</fullName>
    </recommendedName>
</protein>
<dbReference type="OrthoDB" id="6478546at2759"/>
<evidence type="ECO:0000313" key="4">
    <source>
        <dbReference type="Proteomes" id="UP000499080"/>
    </source>
</evidence>
<dbReference type="SMART" id="SM00225">
    <property type="entry name" value="BTB"/>
    <property type="match status" value="1"/>
</dbReference>
<dbReference type="CDD" id="cd18186">
    <property type="entry name" value="BTB_POZ_ZBTB_KLHL-like"/>
    <property type="match status" value="1"/>
</dbReference>
<feature type="domain" description="BTB" evidence="1">
    <location>
        <begin position="362"/>
        <end position="423"/>
    </location>
</feature>
<dbReference type="Gene3D" id="1.25.40.420">
    <property type="match status" value="1"/>
</dbReference>
<dbReference type="PROSITE" id="PS50097">
    <property type="entry name" value="BTB"/>
    <property type="match status" value="1"/>
</dbReference>
<feature type="domain" description="MATH" evidence="2">
    <location>
        <begin position="11"/>
        <end position="141"/>
    </location>
</feature>
<gene>
    <name evidence="3" type="ORF">AVEN_89698_1</name>
</gene>
<dbReference type="InterPro" id="IPR000210">
    <property type="entry name" value="BTB/POZ_dom"/>
</dbReference>
<dbReference type="Gene3D" id="2.60.210.10">
    <property type="entry name" value="Apoptosis, Tumor Necrosis Factor Receptor Associated Protein 2, Chain A"/>
    <property type="match status" value="1"/>
</dbReference>
<evidence type="ECO:0000259" key="1">
    <source>
        <dbReference type="PROSITE" id="PS50097"/>
    </source>
</evidence>
<evidence type="ECO:0008006" key="5">
    <source>
        <dbReference type="Google" id="ProtNLM"/>
    </source>
</evidence>
<sequence>MSSKEESGKKCFTFIWKLENASFCWPKERAPLESPPFEVEEMGETKWKLRLLPKCGKKQDYVGLVLHRLFDSGGSDKVEIDFELTFLAPDGTDLESVRKMKQTFSKKHFVGSFSFVKNDDVFRRKKSTYLPRDTLTVCGRIWKSGGEFSEHAQCVARTVIGIEKILYTLNVENFSTVAPYRRDSHDIQSKNKKTLLSLDIILNRDEEIHFVINRKNREIKYSMLEIFLLNASKNDTVKCFQGEFWFHDHNQRREFKIFHTKKMLMEKKSGFLSNDILSLRCKCALSFGIVREEIERQFPHYSAFEDSELNNRFSDKKDVLSVSKSVLKESLKQILNPENTSFLYRYNLIESLQSTVNSSSFSDLELRTRLKTYPAHKFILGARSPAMFSKKKIDDCINMEGFEDGAVFRMLQYIYSGEIKELNWVSASELYGAAEKFQILALKDECSSYMKKHLHRSNVCEALILADLHRDGDLKECVQNFISRHRKDIMSSKEWEQLMERNPKLAANTMCKMFKS</sequence>
<name>A0A4Y2T2L8_ARAVE</name>
<dbReference type="InterPro" id="IPR002083">
    <property type="entry name" value="MATH/TRAF_dom"/>
</dbReference>
<dbReference type="Gene3D" id="3.30.710.10">
    <property type="entry name" value="Potassium Channel Kv1.1, Chain A"/>
    <property type="match status" value="1"/>
</dbReference>
<dbReference type="Pfam" id="PF22486">
    <property type="entry name" value="MATH_2"/>
    <property type="match status" value="1"/>
</dbReference>
<dbReference type="SUPFAM" id="SSF49599">
    <property type="entry name" value="TRAF domain-like"/>
    <property type="match status" value="2"/>
</dbReference>
<dbReference type="AlphaFoldDB" id="A0A4Y2T2L8"/>
<evidence type="ECO:0000259" key="2">
    <source>
        <dbReference type="PROSITE" id="PS50144"/>
    </source>
</evidence>
<keyword evidence="4" id="KW-1185">Reference proteome</keyword>
<proteinExistence type="predicted"/>
<dbReference type="Proteomes" id="UP000499080">
    <property type="component" value="Unassembled WGS sequence"/>
</dbReference>
<dbReference type="InterPro" id="IPR008974">
    <property type="entry name" value="TRAF-like"/>
</dbReference>
<dbReference type="InterPro" id="IPR011333">
    <property type="entry name" value="SKP1/BTB/POZ_sf"/>
</dbReference>
<accession>A0A4Y2T2L8</accession>
<comment type="caution">
    <text evidence="3">The sequence shown here is derived from an EMBL/GenBank/DDBJ whole genome shotgun (WGS) entry which is preliminary data.</text>
</comment>
<dbReference type="GO" id="GO:0030163">
    <property type="term" value="P:protein catabolic process"/>
    <property type="evidence" value="ECO:0007669"/>
    <property type="project" value="UniProtKB-ARBA"/>
</dbReference>
<organism evidence="3 4">
    <name type="scientific">Araneus ventricosus</name>
    <name type="common">Orbweaver spider</name>
    <name type="synonym">Epeira ventricosa</name>
    <dbReference type="NCBI Taxonomy" id="182803"/>
    <lineage>
        <taxon>Eukaryota</taxon>
        <taxon>Metazoa</taxon>
        <taxon>Ecdysozoa</taxon>
        <taxon>Arthropoda</taxon>
        <taxon>Chelicerata</taxon>
        <taxon>Arachnida</taxon>
        <taxon>Araneae</taxon>
        <taxon>Araneomorphae</taxon>
        <taxon>Entelegynae</taxon>
        <taxon>Araneoidea</taxon>
        <taxon>Araneidae</taxon>
        <taxon>Araneus</taxon>
    </lineage>
</organism>
<dbReference type="PANTHER" id="PTHR24413">
    <property type="entry name" value="SPECKLE-TYPE POZ PROTEIN"/>
    <property type="match status" value="1"/>
</dbReference>
<dbReference type="EMBL" id="BGPR01025328">
    <property type="protein sequence ID" value="GBN94123.1"/>
    <property type="molecule type" value="Genomic_DNA"/>
</dbReference>